<dbReference type="Pfam" id="PF00668">
    <property type="entry name" value="Condensation"/>
    <property type="match status" value="1"/>
</dbReference>
<dbReference type="GO" id="GO:0003824">
    <property type="term" value="F:catalytic activity"/>
    <property type="evidence" value="ECO:0007669"/>
    <property type="project" value="InterPro"/>
</dbReference>
<evidence type="ECO:0000259" key="4">
    <source>
        <dbReference type="PROSITE" id="PS50075"/>
    </source>
</evidence>
<dbReference type="Pfam" id="PF00550">
    <property type="entry name" value="PP-binding"/>
    <property type="match status" value="1"/>
</dbReference>
<keyword evidence="2" id="KW-0596">Phosphopantetheine</keyword>
<dbReference type="PANTHER" id="PTHR45527:SF1">
    <property type="entry name" value="FATTY ACID SYNTHASE"/>
    <property type="match status" value="1"/>
</dbReference>
<dbReference type="GO" id="GO:0008610">
    <property type="term" value="P:lipid biosynthetic process"/>
    <property type="evidence" value="ECO:0007669"/>
    <property type="project" value="UniProtKB-ARBA"/>
</dbReference>
<organism evidence="5 6">
    <name type="scientific">Scytonema millei VB511283</name>
    <dbReference type="NCBI Taxonomy" id="1245923"/>
    <lineage>
        <taxon>Bacteria</taxon>
        <taxon>Bacillati</taxon>
        <taxon>Cyanobacteriota</taxon>
        <taxon>Cyanophyceae</taxon>
        <taxon>Nostocales</taxon>
        <taxon>Scytonemataceae</taxon>
        <taxon>Scytonema</taxon>
    </lineage>
</organism>
<gene>
    <name evidence="5" type="ORF">QH73_0003570</name>
</gene>
<keyword evidence="6" id="KW-1185">Reference proteome</keyword>
<evidence type="ECO:0000256" key="1">
    <source>
        <dbReference type="ARBA" id="ARBA00001957"/>
    </source>
</evidence>
<keyword evidence="3" id="KW-0597">Phosphoprotein</keyword>
<dbReference type="PANTHER" id="PTHR45527">
    <property type="entry name" value="NONRIBOSOMAL PEPTIDE SYNTHETASE"/>
    <property type="match status" value="1"/>
</dbReference>
<dbReference type="Pfam" id="PF00975">
    <property type="entry name" value="Thioesterase"/>
    <property type="match status" value="1"/>
</dbReference>
<dbReference type="SUPFAM" id="SSF53474">
    <property type="entry name" value="alpha/beta-Hydrolases"/>
    <property type="match status" value="1"/>
</dbReference>
<evidence type="ECO:0000256" key="2">
    <source>
        <dbReference type="ARBA" id="ARBA00022450"/>
    </source>
</evidence>
<dbReference type="GO" id="GO:0043041">
    <property type="term" value="P:amino acid activation for nonribosomal peptide biosynthetic process"/>
    <property type="evidence" value="ECO:0007669"/>
    <property type="project" value="TreeGrafter"/>
</dbReference>
<dbReference type="InterPro" id="IPR020806">
    <property type="entry name" value="PKS_PP-bd"/>
</dbReference>
<dbReference type="InterPro" id="IPR001242">
    <property type="entry name" value="Condensation_dom"/>
</dbReference>
<dbReference type="InterPro" id="IPR036736">
    <property type="entry name" value="ACP-like_sf"/>
</dbReference>
<evidence type="ECO:0000256" key="3">
    <source>
        <dbReference type="ARBA" id="ARBA00022553"/>
    </source>
</evidence>
<dbReference type="InterPro" id="IPR001031">
    <property type="entry name" value="Thioesterase"/>
</dbReference>
<name>A0A9X5I3F4_9CYAN</name>
<dbReference type="GO" id="GO:0005737">
    <property type="term" value="C:cytoplasm"/>
    <property type="evidence" value="ECO:0007669"/>
    <property type="project" value="TreeGrafter"/>
</dbReference>
<dbReference type="InterPro" id="IPR009081">
    <property type="entry name" value="PP-bd_ACP"/>
</dbReference>
<dbReference type="EMBL" id="JTJC03000001">
    <property type="protein sequence ID" value="NHC33751.1"/>
    <property type="molecule type" value="Genomic_DNA"/>
</dbReference>
<dbReference type="PROSITE" id="PS50075">
    <property type="entry name" value="CARRIER"/>
    <property type="match status" value="1"/>
</dbReference>
<comment type="caution">
    <text evidence="5">The sequence shown here is derived from an EMBL/GenBank/DDBJ whole genome shotgun (WGS) entry which is preliminary data.</text>
</comment>
<dbReference type="SUPFAM" id="SSF47336">
    <property type="entry name" value="ACP-like"/>
    <property type="match status" value="1"/>
</dbReference>
<evidence type="ECO:0000313" key="5">
    <source>
        <dbReference type="EMBL" id="NHC33751.1"/>
    </source>
</evidence>
<dbReference type="AlphaFoldDB" id="A0A9X5I3F4"/>
<dbReference type="OrthoDB" id="9757538at2"/>
<feature type="domain" description="Carrier" evidence="4">
    <location>
        <begin position="508"/>
        <end position="583"/>
    </location>
</feature>
<dbReference type="InterPro" id="IPR023213">
    <property type="entry name" value="CAT-like_dom_sf"/>
</dbReference>
<reference evidence="5 6" key="1">
    <citation type="journal article" date="2015" name="Genome Announc.">
        <title>Draft Genome Sequence of the Terrestrial Cyanobacterium Scytonema millei VB511283, Isolated from Eastern India.</title>
        <authorList>
            <person name="Sen D."/>
            <person name="Chandrababunaidu M.M."/>
            <person name="Singh D."/>
            <person name="Sanghi N."/>
            <person name="Ghorai A."/>
            <person name="Mishra G.P."/>
            <person name="Madduluri M."/>
            <person name="Adhikary S.P."/>
            <person name="Tripathy S."/>
        </authorList>
    </citation>
    <scope>NUCLEOTIDE SEQUENCE [LARGE SCALE GENOMIC DNA]</scope>
    <source>
        <strain evidence="5 6">VB511283</strain>
    </source>
</reference>
<protein>
    <recommendedName>
        <fullName evidence="4">Carrier domain-containing protein</fullName>
    </recommendedName>
</protein>
<evidence type="ECO:0000313" key="6">
    <source>
        <dbReference type="Proteomes" id="UP000031532"/>
    </source>
</evidence>
<dbReference type="FunFam" id="1.10.1200.10:FF:000016">
    <property type="entry name" value="Non-ribosomal peptide synthase"/>
    <property type="match status" value="1"/>
</dbReference>
<dbReference type="InterPro" id="IPR029058">
    <property type="entry name" value="AB_hydrolase_fold"/>
</dbReference>
<accession>A0A9X5I3F4</accession>
<dbReference type="SUPFAM" id="SSF52777">
    <property type="entry name" value="CoA-dependent acyltransferases"/>
    <property type="match status" value="2"/>
</dbReference>
<dbReference type="GO" id="GO:0044550">
    <property type="term" value="P:secondary metabolite biosynthetic process"/>
    <property type="evidence" value="ECO:0007669"/>
    <property type="project" value="TreeGrafter"/>
</dbReference>
<dbReference type="CDD" id="cd19531">
    <property type="entry name" value="LCL_NRPS-like"/>
    <property type="match status" value="1"/>
</dbReference>
<dbReference type="SMART" id="SM00823">
    <property type="entry name" value="PKS_PP"/>
    <property type="match status" value="1"/>
</dbReference>
<comment type="cofactor">
    <cofactor evidence="1">
        <name>pantetheine 4'-phosphate</name>
        <dbReference type="ChEBI" id="CHEBI:47942"/>
    </cofactor>
</comment>
<dbReference type="RefSeq" id="WP_039715258.1">
    <property type="nucleotide sequence ID" value="NZ_JTJC03000001.1"/>
</dbReference>
<dbReference type="Gene3D" id="3.30.559.10">
    <property type="entry name" value="Chloramphenicol acetyltransferase-like domain"/>
    <property type="match status" value="1"/>
</dbReference>
<dbReference type="GO" id="GO:0072330">
    <property type="term" value="P:monocarboxylic acid biosynthetic process"/>
    <property type="evidence" value="ECO:0007669"/>
    <property type="project" value="UniProtKB-ARBA"/>
</dbReference>
<dbReference type="Gene3D" id="3.30.559.30">
    <property type="entry name" value="Nonribosomal peptide synthetase, condensation domain"/>
    <property type="match status" value="1"/>
</dbReference>
<proteinExistence type="predicted"/>
<sequence>MATLTTDPNLFQSLVRLSTEQRQLFELLLKKQGEDLAQFGIPKRTISELMPLSYSQEKIWTIAQLTPDSFVDNVPVAFHVSGELNLPVFEKSVNLLIERNEILRTTCKVRDRQPIQTLMPTFKPWVKTIDLSSFTREERLERAANRAKEIAQMPFDLSQDVLFRATVFCLGEQEFLMLLVTHQFAIDGLSVRFLLQELAILYKAILVGDRPSLPEPNIQYADFAVWQRQWFSDAIFEPQITYWKKQLSSVPSQLQLPIYQSRQFATLEAGCEKFEFSLTLSDKLRALCRQQGVTSFMAFVALFQIILHRCTLENDISIGTIISNRNRSEIEKVVGNFANNLLLRTTFSNDLNFGDVLAKVRETILDAYTYQDVPFQCLAESLKSLPQFQALLLVRDSTTAQNLALPDLQVQDFPVNLGVTRMELNLDITDSGKGSIFGKLEYKSALFEASTIKQILKNLQALLESVTENQDRKIADIVLPEAIDCSLYNENLQDKSTTAQISSKQVVAPTTEMEKELVAIWSEILGHPQVGIHNNFFELGGHSLLAVKLFAEMEKRFGKNLPLSTLFQAPTINQLADIVQRTEETVSWSPLVTIQAGDSKKLPLFCVHGAGFNVLIYRDVALNLGSDQPVYGLQARGLDGNRPVHLDFESIAADYIREVQSVQPEGPYMIGGLSNGGCIAFEMAQQLHAQGQEVILLALFDTYTPDAIALLPPLPRFLSSVNYLRQHMLPPYLLKVRSQPQILLSELQVALGAIGKVLRQSKAGTQALEREKKRALFSKVHTQKSSSMFADPEDISASSFLEQRLAQISQYILQRSSWSFLTPSTQLDEMDDVISTNLKNLEEIYSKGQETYNPQPYSGKVTVFKAGETPPGHQVDAKLGWSRIAQAGVEVYEIPGNHTSIMASPLLAEKLRLCIEKAVGS</sequence>
<dbReference type="Proteomes" id="UP000031532">
    <property type="component" value="Unassembled WGS sequence"/>
</dbReference>
<dbReference type="GO" id="GO:0031177">
    <property type="term" value="F:phosphopantetheine binding"/>
    <property type="evidence" value="ECO:0007669"/>
    <property type="project" value="InterPro"/>
</dbReference>
<dbReference type="Gene3D" id="3.40.50.1820">
    <property type="entry name" value="alpha/beta hydrolase"/>
    <property type="match status" value="1"/>
</dbReference>
<dbReference type="Gene3D" id="1.10.1200.10">
    <property type="entry name" value="ACP-like"/>
    <property type="match status" value="1"/>
</dbReference>